<accession>X1FKT0</accession>
<comment type="caution">
    <text evidence="1">The sequence shown here is derived from an EMBL/GenBank/DDBJ whole genome shotgun (WGS) entry which is preliminary data.</text>
</comment>
<protein>
    <submittedName>
        <fullName evidence="1">Uncharacterized protein</fullName>
    </submittedName>
</protein>
<dbReference type="AlphaFoldDB" id="X1FKT0"/>
<evidence type="ECO:0000313" key="1">
    <source>
        <dbReference type="EMBL" id="GAH45557.1"/>
    </source>
</evidence>
<organism evidence="1">
    <name type="scientific">marine sediment metagenome</name>
    <dbReference type="NCBI Taxonomy" id="412755"/>
    <lineage>
        <taxon>unclassified sequences</taxon>
        <taxon>metagenomes</taxon>
        <taxon>ecological metagenomes</taxon>
    </lineage>
</organism>
<name>X1FKT0_9ZZZZ</name>
<proteinExistence type="predicted"/>
<dbReference type="EMBL" id="BARU01006150">
    <property type="protein sequence ID" value="GAH45557.1"/>
    <property type="molecule type" value="Genomic_DNA"/>
</dbReference>
<sequence>MTGTELLNRLIDDIKKAIQAKSIARSHEQLMADMSTYARNPNFELNHSIEESWISLT</sequence>
<feature type="non-terminal residue" evidence="1">
    <location>
        <position position="57"/>
    </location>
</feature>
<reference evidence="1" key="1">
    <citation type="journal article" date="2014" name="Front. Microbiol.">
        <title>High frequency of phylogenetically diverse reductive dehalogenase-homologous genes in deep subseafloor sedimentary metagenomes.</title>
        <authorList>
            <person name="Kawai M."/>
            <person name="Futagami T."/>
            <person name="Toyoda A."/>
            <person name="Takaki Y."/>
            <person name="Nishi S."/>
            <person name="Hori S."/>
            <person name="Arai W."/>
            <person name="Tsubouchi T."/>
            <person name="Morono Y."/>
            <person name="Uchiyama I."/>
            <person name="Ito T."/>
            <person name="Fujiyama A."/>
            <person name="Inagaki F."/>
            <person name="Takami H."/>
        </authorList>
    </citation>
    <scope>NUCLEOTIDE SEQUENCE</scope>
    <source>
        <strain evidence="1">Expedition CK06-06</strain>
    </source>
</reference>
<gene>
    <name evidence="1" type="ORF">S03H2_12077</name>
</gene>